<sequence>MSMTKRTKLQSPEFDLHRGSNLKYLDVIKECTSLLQSQTIAYNLKIVQCLKENSLQDKCDVEFINMETYITVKSSFRYSISFGFLIQLKNTGTLKYVPKFCSWILVSSTTKQFY</sequence>
<protein>
    <submittedName>
        <fullName evidence="1">Uncharacterized protein</fullName>
    </submittedName>
</protein>
<dbReference type="GeneID" id="28995772"/>
<name>A0A167PWS9_PHYB8</name>
<keyword evidence="2" id="KW-1185">Reference proteome</keyword>
<reference evidence="2" key="1">
    <citation type="submission" date="2015-06" db="EMBL/GenBank/DDBJ databases">
        <title>Expansion of signal transduction pathways in fungi by whole-genome duplication.</title>
        <authorList>
            <consortium name="DOE Joint Genome Institute"/>
            <person name="Corrochano L.M."/>
            <person name="Kuo A."/>
            <person name="Marcet-Houben M."/>
            <person name="Polaino S."/>
            <person name="Salamov A."/>
            <person name="Villalobos J.M."/>
            <person name="Alvarez M.I."/>
            <person name="Avalos J."/>
            <person name="Benito E.P."/>
            <person name="Benoit I."/>
            <person name="Burger G."/>
            <person name="Camino L.P."/>
            <person name="Canovas D."/>
            <person name="Cerda-Olmedo E."/>
            <person name="Cheng J.-F."/>
            <person name="Dominguez A."/>
            <person name="Elias M."/>
            <person name="Eslava A.P."/>
            <person name="Glaser F."/>
            <person name="Grimwood J."/>
            <person name="Gutierrez G."/>
            <person name="Heitman J."/>
            <person name="Henrissat B."/>
            <person name="Iturriaga E.A."/>
            <person name="Lang B.F."/>
            <person name="Lavin J.L."/>
            <person name="Lee S."/>
            <person name="Li W."/>
            <person name="Lindquist E."/>
            <person name="Lopez-Garcia S."/>
            <person name="Luque E.M."/>
            <person name="Marcos A.T."/>
            <person name="Martin J."/>
            <person name="McCluskey K."/>
            <person name="Medina H.R."/>
            <person name="Miralles-Duran A."/>
            <person name="Miyazaki A."/>
            <person name="Munoz-Torres E."/>
            <person name="Oguiza J.A."/>
            <person name="Ohm R."/>
            <person name="Olmedo M."/>
            <person name="Orejas M."/>
            <person name="Ortiz-Castellanos L."/>
            <person name="Pisabarro A.G."/>
            <person name="Rodriguez-Romero J."/>
            <person name="Ruiz-Herrera J."/>
            <person name="Ruiz-Vazquez R."/>
            <person name="Sanz C."/>
            <person name="Schackwitz W."/>
            <person name="Schmutz J."/>
            <person name="Shahriari M."/>
            <person name="Shelest E."/>
            <person name="Silva-Franco F."/>
            <person name="Soanes D."/>
            <person name="Syed K."/>
            <person name="Tagua V.G."/>
            <person name="Talbot N.J."/>
            <person name="Thon M."/>
            <person name="De vries R.P."/>
            <person name="Wiebenga A."/>
            <person name="Yadav J.S."/>
            <person name="Braun E.L."/>
            <person name="Baker S."/>
            <person name="Garre V."/>
            <person name="Horwitz B."/>
            <person name="Torres-Martinez S."/>
            <person name="Idnurm A."/>
            <person name="Herrera-Estrella A."/>
            <person name="Gabaldon T."/>
            <person name="Grigoriev I.V."/>
        </authorList>
    </citation>
    <scope>NUCLEOTIDE SEQUENCE [LARGE SCALE GENOMIC DNA]</scope>
    <source>
        <strain evidence="2">NRRL 1555(-)</strain>
    </source>
</reference>
<gene>
    <name evidence="1" type="ORF">PHYBLDRAFT_163769</name>
</gene>
<accession>A0A167PWS9</accession>
<dbReference type="RefSeq" id="XP_018296716.1">
    <property type="nucleotide sequence ID" value="XM_018434866.1"/>
</dbReference>
<organism evidence="1 2">
    <name type="scientific">Phycomyces blakesleeanus (strain ATCC 8743b / DSM 1359 / FGSC 10004 / NBRC 33097 / NRRL 1555)</name>
    <dbReference type="NCBI Taxonomy" id="763407"/>
    <lineage>
        <taxon>Eukaryota</taxon>
        <taxon>Fungi</taxon>
        <taxon>Fungi incertae sedis</taxon>
        <taxon>Mucoromycota</taxon>
        <taxon>Mucoromycotina</taxon>
        <taxon>Mucoromycetes</taxon>
        <taxon>Mucorales</taxon>
        <taxon>Phycomycetaceae</taxon>
        <taxon>Phycomyces</taxon>
    </lineage>
</organism>
<dbReference type="AlphaFoldDB" id="A0A167PWS9"/>
<evidence type="ECO:0000313" key="1">
    <source>
        <dbReference type="EMBL" id="OAD78676.1"/>
    </source>
</evidence>
<dbReference type="Proteomes" id="UP000077315">
    <property type="component" value="Unassembled WGS sequence"/>
</dbReference>
<evidence type="ECO:0000313" key="2">
    <source>
        <dbReference type="Proteomes" id="UP000077315"/>
    </source>
</evidence>
<dbReference type="VEuPathDB" id="FungiDB:PHYBLDRAFT_163769"/>
<proteinExistence type="predicted"/>
<dbReference type="InParanoid" id="A0A167PWS9"/>
<dbReference type="EMBL" id="KV440973">
    <property type="protein sequence ID" value="OAD78676.1"/>
    <property type="molecule type" value="Genomic_DNA"/>
</dbReference>